<evidence type="ECO:0008006" key="4">
    <source>
        <dbReference type="Google" id="ProtNLM"/>
    </source>
</evidence>
<feature type="compositionally biased region" description="Polar residues" evidence="1">
    <location>
        <begin position="107"/>
        <end position="124"/>
    </location>
</feature>
<dbReference type="GO" id="GO:0005737">
    <property type="term" value="C:cytoplasm"/>
    <property type="evidence" value="ECO:0007669"/>
    <property type="project" value="TreeGrafter"/>
</dbReference>
<dbReference type="RefSeq" id="XP_056791766.1">
    <property type="nucleotide sequence ID" value="XM_056934225.1"/>
</dbReference>
<dbReference type="InterPro" id="IPR022036">
    <property type="entry name" value="DUF3605"/>
</dbReference>
<organism evidence="2 3">
    <name type="scientific">Penicillium diatomitis</name>
    <dbReference type="NCBI Taxonomy" id="2819901"/>
    <lineage>
        <taxon>Eukaryota</taxon>
        <taxon>Fungi</taxon>
        <taxon>Dikarya</taxon>
        <taxon>Ascomycota</taxon>
        <taxon>Pezizomycotina</taxon>
        <taxon>Eurotiomycetes</taxon>
        <taxon>Eurotiomycetidae</taxon>
        <taxon>Eurotiales</taxon>
        <taxon>Aspergillaceae</taxon>
        <taxon>Penicillium</taxon>
    </lineage>
</organism>
<dbReference type="PANTHER" id="PTHR35020:SF2">
    <property type="entry name" value="N-ACETYLGLUCOSAMINE-INDUCED PROTEIN 1"/>
    <property type="match status" value="1"/>
</dbReference>
<name>A0A9X0BYU9_9EURO</name>
<evidence type="ECO:0000313" key="2">
    <source>
        <dbReference type="EMBL" id="KAJ5489733.1"/>
    </source>
</evidence>
<evidence type="ECO:0000256" key="1">
    <source>
        <dbReference type="SAM" id="MobiDB-lite"/>
    </source>
</evidence>
<accession>A0A9X0BYU9</accession>
<gene>
    <name evidence="2" type="ORF">N7539_004623</name>
</gene>
<dbReference type="AlphaFoldDB" id="A0A9X0BYU9"/>
<reference evidence="2" key="2">
    <citation type="journal article" date="2023" name="IMA Fungus">
        <title>Comparative genomic study of the Penicillium genus elucidates a diverse pangenome and 15 lateral gene transfer events.</title>
        <authorList>
            <person name="Petersen C."/>
            <person name="Sorensen T."/>
            <person name="Nielsen M.R."/>
            <person name="Sondergaard T.E."/>
            <person name="Sorensen J.L."/>
            <person name="Fitzpatrick D.A."/>
            <person name="Frisvad J.C."/>
            <person name="Nielsen K.L."/>
        </authorList>
    </citation>
    <scope>NUCLEOTIDE SEQUENCE</scope>
    <source>
        <strain evidence="2">IBT 30728</strain>
    </source>
</reference>
<comment type="caution">
    <text evidence="2">The sequence shown here is derived from an EMBL/GenBank/DDBJ whole genome shotgun (WGS) entry which is preliminary data.</text>
</comment>
<dbReference type="EMBL" id="JAPWDQ010000004">
    <property type="protein sequence ID" value="KAJ5489733.1"/>
    <property type="molecule type" value="Genomic_DNA"/>
</dbReference>
<dbReference type="PANTHER" id="PTHR35020">
    <property type="entry name" value="N-ACETYLGLUCOSAMINE-INDUCED PROTEIN 1"/>
    <property type="match status" value="1"/>
</dbReference>
<reference evidence="2" key="1">
    <citation type="submission" date="2022-12" db="EMBL/GenBank/DDBJ databases">
        <authorList>
            <person name="Petersen C."/>
        </authorList>
    </citation>
    <scope>NUCLEOTIDE SEQUENCE</scope>
    <source>
        <strain evidence="2">IBT 30728</strain>
    </source>
</reference>
<feature type="region of interest" description="Disordered" evidence="1">
    <location>
        <begin position="82"/>
        <end position="129"/>
    </location>
</feature>
<evidence type="ECO:0000313" key="3">
    <source>
        <dbReference type="Proteomes" id="UP001148312"/>
    </source>
</evidence>
<dbReference type="Pfam" id="PF12239">
    <property type="entry name" value="DUF3605"/>
    <property type="match status" value="1"/>
</dbReference>
<sequence>MSQPPAFNLTPLDLQLLAMTDEEYIPHSWDDLRDIIARNDLGALKRKPSDLRRYLAWSAETKAKYGSMMNYICQERLRWTSSDSTDPAKVDSPNGSTHPANGGPATGESSSTCTSVAKATSSGPLSYKDPRPFADPADYTILRNDWPYGFEPGISHLVVWLRTRIPVESDEGHLTDESRALIDKFVQDKFVKRLAEDAEKRFPDPQSQVLWFKNWVGLQSVRALEHVHILVRDVPEEILVEWSGETAR</sequence>
<dbReference type="GeneID" id="81624474"/>
<dbReference type="Proteomes" id="UP001148312">
    <property type="component" value="Unassembled WGS sequence"/>
</dbReference>
<keyword evidence="3" id="KW-1185">Reference proteome</keyword>
<protein>
    <recommendedName>
        <fullName evidence="4">N-acetylglucosamine-induced protein 1</fullName>
    </recommendedName>
</protein>
<proteinExistence type="predicted"/>
<dbReference type="GO" id="GO:0006044">
    <property type="term" value="P:N-acetylglucosamine metabolic process"/>
    <property type="evidence" value="ECO:0007669"/>
    <property type="project" value="TreeGrafter"/>
</dbReference>